<sequence length="308" mass="32183">MNLRFALVSFSAPILLLASCGGKNGKKVEYKRDISGVSAYFSDDFVDVNVNSNNRDTPPGLRLASPDAFKYTVTGCISGYEILTGDQDDTNFQVQSGDVNCVFRLTELTVNSTVYDLSGVSTWSGGSVFTVTNGANELHVVVAKQLPNTISGDSNVTISYGSLGQGTDGSITANQGTNLSISGDSIDLDLSSSSATVDGATGNGIFTFDLDCDTTISLGTCNSIDLAGLVVSLDNNSGGNDLDLATCQALAQTGGTSLHVGADGTTTSSTQQFTGPGVMFDTDYQSLVLTIYDDTSKSCKYFKIQIQP</sequence>
<evidence type="ECO:0000313" key="2">
    <source>
        <dbReference type="Proteomes" id="UP000192907"/>
    </source>
</evidence>
<reference evidence="2" key="1">
    <citation type="submission" date="2017-04" db="EMBL/GenBank/DDBJ databases">
        <authorList>
            <person name="Varghese N."/>
            <person name="Submissions S."/>
        </authorList>
    </citation>
    <scope>NUCLEOTIDE SEQUENCE [LARGE SCALE GENOMIC DNA]</scope>
    <source>
        <strain evidence="2">RKEM611</strain>
    </source>
</reference>
<protein>
    <recommendedName>
        <fullName evidence="3">Lipoprotein</fullName>
    </recommendedName>
</protein>
<accession>A0A1Y6BII0</accession>
<gene>
    <name evidence="1" type="ORF">SAMN06296036_10570</name>
</gene>
<evidence type="ECO:0000313" key="1">
    <source>
        <dbReference type="EMBL" id="SMF11287.1"/>
    </source>
</evidence>
<dbReference type="EMBL" id="FWZT01000005">
    <property type="protein sequence ID" value="SMF11287.1"/>
    <property type="molecule type" value="Genomic_DNA"/>
</dbReference>
<dbReference type="RefSeq" id="WP_132317549.1">
    <property type="nucleotide sequence ID" value="NZ_FWZT01000005.1"/>
</dbReference>
<evidence type="ECO:0008006" key="3">
    <source>
        <dbReference type="Google" id="ProtNLM"/>
    </source>
</evidence>
<name>A0A1Y6BII0_9BACT</name>
<dbReference type="AlphaFoldDB" id="A0A1Y6BII0"/>
<keyword evidence="2" id="KW-1185">Reference proteome</keyword>
<organism evidence="1 2">
    <name type="scientific">Pseudobacteriovorax antillogorgiicola</name>
    <dbReference type="NCBI Taxonomy" id="1513793"/>
    <lineage>
        <taxon>Bacteria</taxon>
        <taxon>Pseudomonadati</taxon>
        <taxon>Bdellovibrionota</taxon>
        <taxon>Oligoflexia</taxon>
        <taxon>Oligoflexales</taxon>
        <taxon>Pseudobacteriovoracaceae</taxon>
        <taxon>Pseudobacteriovorax</taxon>
    </lineage>
</organism>
<proteinExistence type="predicted"/>
<dbReference type="Proteomes" id="UP000192907">
    <property type="component" value="Unassembled WGS sequence"/>
</dbReference>
<dbReference type="PROSITE" id="PS51257">
    <property type="entry name" value="PROKAR_LIPOPROTEIN"/>
    <property type="match status" value="1"/>
</dbReference>